<dbReference type="RefSeq" id="WP_064014322.1">
    <property type="nucleotide sequence ID" value="NZ_CP011387.1"/>
</dbReference>
<dbReference type="Proteomes" id="UP000077363">
    <property type="component" value="Chromosome"/>
</dbReference>
<dbReference type="PATRIC" id="fig|1182568.3.peg.1076"/>
<dbReference type="OrthoDB" id="72996at2"/>
<gene>
    <name evidence="2" type="ORF">SU48_05185</name>
</gene>
<keyword evidence="1" id="KW-0472">Membrane</keyword>
<evidence type="ECO:0000313" key="2">
    <source>
        <dbReference type="EMBL" id="ANE43260.1"/>
    </source>
</evidence>
<sequence length="89" mass="9128">MSAEGQKSELAGLPAWLYPAGFWLAVALLAVGVFFPDYAVVGVACVALVPVLAAVWVAFGAWKADRRLSLAALAALGGLGLVVVVKGFI</sequence>
<name>A0A172T8C8_9DEIO</name>
<dbReference type="KEGG" id="dpu:SU48_05185"/>
<dbReference type="EMBL" id="CP011387">
    <property type="protein sequence ID" value="ANE43260.1"/>
    <property type="molecule type" value="Genomic_DNA"/>
</dbReference>
<protein>
    <submittedName>
        <fullName evidence="2">Uncharacterized protein</fullName>
    </submittedName>
</protein>
<dbReference type="STRING" id="1182568.SU48_05185"/>
<feature type="transmembrane region" description="Helical" evidence="1">
    <location>
        <begin position="68"/>
        <end position="88"/>
    </location>
</feature>
<evidence type="ECO:0000313" key="3">
    <source>
        <dbReference type="Proteomes" id="UP000077363"/>
    </source>
</evidence>
<feature type="transmembrane region" description="Helical" evidence="1">
    <location>
        <begin position="40"/>
        <end position="62"/>
    </location>
</feature>
<proteinExistence type="predicted"/>
<accession>A0A172T8C8</accession>
<dbReference type="AlphaFoldDB" id="A0A172T8C8"/>
<reference evidence="2 3" key="1">
    <citation type="submission" date="2015-01" db="EMBL/GenBank/DDBJ databases">
        <title>Deinococcus puniceus/DY1/ whole genome sequencing.</title>
        <authorList>
            <person name="Kim M.K."/>
            <person name="Srinivasan S."/>
            <person name="Lee J.-J."/>
        </authorList>
    </citation>
    <scope>NUCLEOTIDE SEQUENCE [LARGE SCALE GENOMIC DNA]</scope>
    <source>
        <strain evidence="2 3">DY1</strain>
    </source>
</reference>
<evidence type="ECO:0000256" key="1">
    <source>
        <dbReference type="SAM" id="Phobius"/>
    </source>
</evidence>
<organism evidence="2 3">
    <name type="scientific">Deinococcus puniceus</name>
    <dbReference type="NCBI Taxonomy" id="1182568"/>
    <lineage>
        <taxon>Bacteria</taxon>
        <taxon>Thermotogati</taxon>
        <taxon>Deinococcota</taxon>
        <taxon>Deinococci</taxon>
        <taxon>Deinococcales</taxon>
        <taxon>Deinococcaceae</taxon>
        <taxon>Deinococcus</taxon>
    </lineage>
</organism>
<keyword evidence="1" id="KW-1133">Transmembrane helix</keyword>
<keyword evidence="3" id="KW-1185">Reference proteome</keyword>
<keyword evidence="1" id="KW-0812">Transmembrane</keyword>
<feature type="transmembrane region" description="Helical" evidence="1">
    <location>
        <begin position="16"/>
        <end position="35"/>
    </location>
</feature>